<dbReference type="RefSeq" id="WP_012717919.1">
    <property type="nucleotide sequence ID" value="NC_012623.1"/>
</dbReference>
<accession>C3NKC8</accession>
<keyword evidence="1" id="KW-0472">Membrane</keyword>
<dbReference type="KEGG" id="sin:YN1551_2403"/>
<dbReference type="HOGENOM" id="CLU_3094297_0_0_2"/>
<organism evidence="2 3">
    <name type="scientific">Saccharolobus islandicus (strain Y.N.15.51 / Yellowstone #2)</name>
    <name type="common">Sulfolobus islandicus</name>
    <dbReference type="NCBI Taxonomy" id="419942"/>
    <lineage>
        <taxon>Archaea</taxon>
        <taxon>Thermoproteota</taxon>
        <taxon>Thermoprotei</taxon>
        <taxon>Sulfolobales</taxon>
        <taxon>Sulfolobaceae</taxon>
        <taxon>Saccharolobus</taxon>
    </lineage>
</organism>
<evidence type="ECO:0000313" key="3">
    <source>
        <dbReference type="Proteomes" id="UP000006818"/>
    </source>
</evidence>
<feature type="transmembrane region" description="Helical" evidence="1">
    <location>
        <begin position="6"/>
        <end position="22"/>
    </location>
</feature>
<dbReference type="GeneID" id="58787571"/>
<dbReference type="AlphaFoldDB" id="C3NKC8"/>
<dbReference type="Proteomes" id="UP000006818">
    <property type="component" value="Chromosome"/>
</dbReference>
<reference evidence="2 3" key="1">
    <citation type="journal article" date="2009" name="Proc. Natl. Acad. Sci. U.S.A.">
        <title>Biogeography of the Sulfolobus islandicus pan-genome.</title>
        <authorList>
            <person name="Reno M.L."/>
            <person name="Held N.L."/>
            <person name="Fields C.J."/>
            <person name="Burke P.V."/>
            <person name="Whitaker R.J."/>
        </authorList>
    </citation>
    <scope>NUCLEOTIDE SEQUENCE [LARGE SCALE GENOMIC DNA]</scope>
    <source>
        <strain evidence="3">Y.N.15.51 / Yellowstone #2</strain>
    </source>
</reference>
<sequence length="51" mass="5823">MIRLFMYNLIILLVSNIVISAYDKRSSGISPYTLEVAKLLSKDVKNIFPSF</sequence>
<keyword evidence="1" id="KW-0812">Transmembrane</keyword>
<proteinExistence type="predicted"/>
<name>C3NKC8_SACI1</name>
<dbReference type="EMBL" id="CP001404">
    <property type="protein sequence ID" value="ACP49371.1"/>
    <property type="molecule type" value="Genomic_DNA"/>
</dbReference>
<evidence type="ECO:0000256" key="1">
    <source>
        <dbReference type="SAM" id="Phobius"/>
    </source>
</evidence>
<protein>
    <submittedName>
        <fullName evidence="2">Uncharacterized protein</fullName>
    </submittedName>
</protein>
<evidence type="ECO:0000313" key="2">
    <source>
        <dbReference type="EMBL" id="ACP49371.1"/>
    </source>
</evidence>
<keyword evidence="1" id="KW-1133">Transmembrane helix</keyword>
<gene>
    <name evidence="2" type="ordered locus">YN1551_2403</name>
</gene>